<protein>
    <submittedName>
        <fullName evidence="2">Uncharacterized protein</fullName>
    </submittedName>
</protein>
<organism evidence="2 3">
    <name type="scientific">Lactuca virosa</name>
    <dbReference type="NCBI Taxonomy" id="75947"/>
    <lineage>
        <taxon>Eukaryota</taxon>
        <taxon>Viridiplantae</taxon>
        <taxon>Streptophyta</taxon>
        <taxon>Embryophyta</taxon>
        <taxon>Tracheophyta</taxon>
        <taxon>Spermatophyta</taxon>
        <taxon>Magnoliopsida</taxon>
        <taxon>eudicotyledons</taxon>
        <taxon>Gunneridae</taxon>
        <taxon>Pentapetalae</taxon>
        <taxon>asterids</taxon>
        <taxon>campanulids</taxon>
        <taxon>Asterales</taxon>
        <taxon>Asteraceae</taxon>
        <taxon>Cichorioideae</taxon>
        <taxon>Cichorieae</taxon>
        <taxon>Lactucinae</taxon>
        <taxon>Lactuca</taxon>
    </lineage>
</organism>
<feature type="region of interest" description="Disordered" evidence="1">
    <location>
        <begin position="1"/>
        <end position="28"/>
    </location>
</feature>
<evidence type="ECO:0000313" key="2">
    <source>
        <dbReference type="EMBL" id="CAH1420806.1"/>
    </source>
</evidence>
<sequence>MTDKGPIRPDSGDTSPVRPMQSLDGSGLLTLEGQPIKQNTDNAGSRIYGGVHCKFMATVARRNGTPIHDSHCSASKSADQPITTNINLTYATTMTGGDQHLVPRYHSTHYTTAVHRSSVFPDGQHVAHPAVRSATSVQPILIPLPRCVSPNNLVAKSQQSSHTSARNELTYYGANKFKFTTEPTDAYIFHIGTIHTTKTTLNPRAKQQRAITTWASVHIPRRRRTIVITTQIQYRRKSCDPHANSLGGEWHDSNNITMPETSRIVSMNTKRGWIPLSLPTCNHTTTDQSMEKEQTTGHIHKVSQLEQKRKGETAKAGAAKVGNYPRKEDVDIRPTTVVRVHNWQRLPSGRHLVGKLANKKGNIEPQ</sequence>
<dbReference type="EMBL" id="CAKMRJ010001112">
    <property type="protein sequence ID" value="CAH1420806.1"/>
    <property type="molecule type" value="Genomic_DNA"/>
</dbReference>
<accession>A0AAU9M5I6</accession>
<evidence type="ECO:0000313" key="3">
    <source>
        <dbReference type="Proteomes" id="UP001157418"/>
    </source>
</evidence>
<proteinExistence type="predicted"/>
<feature type="compositionally biased region" description="Basic and acidic residues" evidence="1">
    <location>
        <begin position="1"/>
        <end position="11"/>
    </location>
</feature>
<keyword evidence="3" id="KW-1185">Reference proteome</keyword>
<evidence type="ECO:0000256" key="1">
    <source>
        <dbReference type="SAM" id="MobiDB-lite"/>
    </source>
</evidence>
<name>A0AAU9M5I6_9ASTR</name>
<gene>
    <name evidence="2" type="ORF">LVIROSA_LOCUS8244</name>
</gene>
<dbReference type="AlphaFoldDB" id="A0AAU9M5I6"/>
<dbReference type="Proteomes" id="UP001157418">
    <property type="component" value="Unassembled WGS sequence"/>
</dbReference>
<reference evidence="2 3" key="1">
    <citation type="submission" date="2022-01" db="EMBL/GenBank/DDBJ databases">
        <authorList>
            <person name="Xiong W."/>
            <person name="Schranz E."/>
        </authorList>
    </citation>
    <scope>NUCLEOTIDE SEQUENCE [LARGE SCALE GENOMIC DNA]</scope>
</reference>
<comment type="caution">
    <text evidence="2">The sequence shown here is derived from an EMBL/GenBank/DDBJ whole genome shotgun (WGS) entry which is preliminary data.</text>
</comment>